<proteinExistence type="predicted"/>
<dbReference type="EMBL" id="KN425312">
    <property type="protein sequence ID" value="KHG23513.1"/>
    <property type="molecule type" value="Genomic_DNA"/>
</dbReference>
<reference evidence="2" key="1">
    <citation type="submission" date="2014-09" db="EMBL/GenBank/DDBJ databases">
        <authorList>
            <person name="Mudge J."/>
            <person name="Ramaraj T."/>
            <person name="Lindquist I.E."/>
            <person name="Bharti A.K."/>
            <person name="Sundararajan A."/>
            <person name="Cameron C.T."/>
            <person name="Woodward J.E."/>
            <person name="May G.D."/>
            <person name="Brubaker C."/>
            <person name="Broadhvest J."/>
            <person name="Wilkins T.A."/>
        </authorList>
    </citation>
    <scope>NUCLEOTIDE SEQUENCE</scope>
    <source>
        <strain evidence="2">cv. AKA8401</strain>
    </source>
</reference>
<organism evidence="1 2">
    <name type="scientific">Gossypium arboreum</name>
    <name type="common">Tree cotton</name>
    <name type="synonym">Gossypium nanking</name>
    <dbReference type="NCBI Taxonomy" id="29729"/>
    <lineage>
        <taxon>Eukaryota</taxon>
        <taxon>Viridiplantae</taxon>
        <taxon>Streptophyta</taxon>
        <taxon>Embryophyta</taxon>
        <taxon>Tracheophyta</taxon>
        <taxon>Spermatophyta</taxon>
        <taxon>Magnoliopsida</taxon>
        <taxon>eudicotyledons</taxon>
        <taxon>Gunneridae</taxon>
        <taxon>Pentapetalae</taxon>
        <taxon>rosids</taxon>
        <taxon>malvids</taxon>
        <taxon>Malvales</taxon>
        <taxon>Malvaceae</taxon>
        <taxon>Malvoideae</taxon>
        <taxon>Gossypium</taxon>
    </lineage>
</organism>
<gene>
    <name evidence="1" type="ORF">F383_04637</name>
</gene>
<sequence>MSFNLALRSLLTTCSKEARI</sequence>
<evidence type="ECO:0000313" key="1">
    <source>
        <dbReference type="EMBL" id="KHG23513.1"/>
    </source>
</evidence>
<name>A0A0B0P9X5_GOSAR</name>
<evidence type="ECO:0000313" key="2">
    <source>
        <dbReference type="Proteomes" id="UP000032142"/>
    </source>
</evidence>
<dbReference type="Proteomes" id="UP000032142">
    <property type="component" value="Unassembled WGS sequence"/>
</dbReference>
<protein>
    <submittedName>
        <fullName evidence="1">Uncharacterized protein</fullName>
    </submittedName>
</protein>
<keyword evidence="2" id="KW-1185">Reference proteome</keyword>
<accession>A0A0B0P9X5</accession>
<dbReference type="AlphaFoldDB" id="A0A0B0P9X5"/>